<gene>
    <name evidence="9" type="ORF">POLS_LOCUS4609</name>
</gene>
<evidence type="ECO:0000256" key="5">
    <source>
        <dbReference type="ARBA" id="ARBA00038359"/>
    </source>
</evidence>
<comment type="subcellular location">
    <subcellularLocation>
        <location evidence="1">Membrane</location>
        <topology evidence="1">Multi-pass membrane protein</topology>
    </subcellularLocation>
</comment>
<feature type="transmembrane region" description="Helical" evidence="7">
    <location>
        <begin position="125"/>
        <end position="147"/>
    </location>
</feature>
<dbReference type="AlphaFoldDB" id="A0A9W4HR33"/>
<evidence type="ECO:0000313" key="10">
    <source>
        <dbReference type="Proteomes" id="UP001153618"/>
    </source>
</evidence>
<dbReference type="EMBL" id="CAJVOS010000023">
    <property type="protein sequence ID" value="CAG8098558.1"/>
    <property type="molecule type" value="Genomic_DNA"/>
</dbReference>
<keyword evidence="10" id="KW-1185">Reference proteome</keyword>
<dbReference type="Pfam" id="PF20684">
    <property type="entry name" value="Fung_rhodopsin"/>
    <property type="match status" value="1"/>
</dbReference>
<evidence type="ECO:0000259" key="8">
    <source>
        <dbReference type="Pfam" id="PF20684"/>
    </source>
</evidence>
<evidence type="ECO:0000256" key="7">
    <source>
        <dbReference type="SAM" id="Phobius"/>
    </source>
</evidence>
<evidence type="ECO:0000256" key="1">
    <source>
        <dbReference type="ARBA" id="ARBA00004141"/>
    </source>
</evidence>
<dbReference type="InterPro" id="IPR049326">
    <property type="entry name" value="Rhodopsin_dom_fungi"/>
</dbReference>
<keyword evidence="4 7" id="KW-0472">Membrane</keyword>
<sequence>MLVSPRGPPEDTGPRLLREIWALTALGILTVTLRVIAKIKIRKFAWDDVLMILALSCAVVGSGLVTFGVKCGFGQHVWDIQPQVPSVIMYDYLAQAFGIVGGTLGRVAFIVFIVGLLGTRRLYRVILWGLVGLQLVTNLVLIVILFVQCPGHASAIWAPSGKDNCWDVRVQAYYGYYQGSFNSATDLYLATFSTCIFWNLNLRLRAKLGLVALLGLGIFAMIASVIKVVETRVFAHPDDDPTVATVSYDRWLFIETYLVIITASIPCIRSLLRSSRERHTASARSVYELHSVYAENSVSGSRRMTPTTPRKAEARVTGGNESLEEILQWNDDNVDHFHEQAGSTKSAHIHV</sequence>
<feature type="transmembrane region" description="Helical" evidence="7">
    <location>
        <begin position="49"/>
        <end position="69"/>
    </location>
</feature>
<comment type="caution">
    <text evidence="9">The sequence shown here is derived from an EMBL/GenBank/DDBJ whole genome shotgun (WGS) entry which is preliminary data.</text>
</comment>
<feature type="region of interest" description="Disordered" evidence="6">
    <location>
        <begin position="298"/>
        <end position="317"/>
    </location>
</feature>
<evidence type="ECO:0000256" key="3">
    <source>
        <dbReference type="ARBA" id="ARBA00022989"/>
    </source>
</evidence>
<keyword evidence="2 7" id="KW-0812">Transmembrane</keyword>
<feature type="domain" description="Rhodopsin" evidence="8">
    <location>
        <begin position="33"/>
        <end position="273"/>
    </location>
</feature>
<organism evidence="9 10">
    <name type="scientific">Penicillium olsonii</name>
    <dbReference type="NCBI Taxonomy" id="99116"/>
    <lineage>
        <taxon>Eukaryota</taxon>
        <taxon>Fungi</taxon>
        <taxon>Dikarya</taxon>
        <taxon>Ascomycota</taxon>
        <taxon>Pezizomycotina</taxon>
        <taxon>Eurotiomycetes</taxon>
        <taxon>Eurotiomycetidae</taxon>
        <taxon>Eurotiales</taxon>
        <taxon>Aspergillaceae</taxon>
        <taxon>Penicillium</taxon>
    </lineage>
</organism>
<dbReference type="PANTHER" id="PTHR33048">
    <property type="entry name" value="PTH11-LIKE INTEGRAL MEMBRANE PROTEIN (AFU_ORTHOLOGUE AFUA_5G11245)"/>
    <property type="match status" value="1"/>
</dbReference>
<keyword evidence="3 7" id="KW-1133">Transmembrane helix</keyword>
<proteinExistence type="inferred from homology"/>
<dbReference type="PANTHER" id="PTHR33048:SF155">
    <property type="entry name" value="INTEGRAL MEMBRANE PROTEIN"/>
    <property type="match status" value="1"/>
</dbReference>
<feature type="compositionally biased region" description="Polar residues" evidence="6">
    <location>
        <begin position="298"/>
        <end position="308"/>
    </location>
</feature>
<evidence type="ECO:0000256" key="4">
    <source>
        <dbReference type="ARBA" id="ARBA00023136"/>
    </source>
</evidence>
<feature type="transmembrane region" description="Helical" evidence="7">
    <location>
        <begin position="208"/>
        <end position="229"/>
    </location>
</feature>
<dbReference type="GO" id="GO:0016020">
    <property type="term" value="C:membrane"/>
    <property type="evidence" value="ECO:0007669"/>
    <property type="project" value="UniProtKB-SubCell"/>
</dbReference>
<name>A0A9W4HR33_PENOL</name>
<feature type="transmembrane region" description="Helical" evidence="7">
    <location>
        <begin position="251"/>
        <end position="272"/>
    </location>
</feature>
<comment type="similarity">
    <text evidence="5">Belongs to the SAT4 family.</text>
</comment>
<dbReference type="InterPro" id="IPR052337">
    <property type="entry name" value="SAT4-like"/>
</dbReference>
<dbReference type="OrthoDB" id="5429740at2759"/>
<evidence type="ECO:0000256" key="2">
    <source>
        <dbReference type="ARBA" id="ARBA00022692"/>
    </source>
</evidence>
<evidence type="ECO:0000256" key="6">
    <source>
        <dbReference type="SAM" id="MobiDB-lite"/>
    </source>
</evidence>
<protein>
    <recommendedName>
        <fullName evidence="8">Rhodopsin domain-containing protein</fullName>
    </recommendedName>
</protein>
<feature type="transmembrane region" description="Helical" evidence="7">
    <location>
        <begin position="20"/>
        <end position="37"/>
    </location>
</feature>
<dbReference type="Proteomes" id="UP001153618">
    <property type="component" value="Unassembled WGS sequence"/>
</dbReference>
<reference evidence="9" key="1">
    <citation type="submission" date="2021-07" db="EMBL/GenBank/DDBJ databases">
        <authorList>
            <person name="Branca A.L. A."/>
        </authorList>
    </citation>
    <scope>NUCLEOTIDE SEQUENCE</scope>
</reference>
<feature type="transmembrane region" description="Helical" evidence="7">
    <location>
        <begin position="92"/>
        <end position="118"/>
    </location>
</feature>
<accession>A0A9W4HR33</accession>
<evidence type="ECO:0000313" key="9">
    <source>
        <dbReference type="EMBL" id="CAG8098558.1"/>
    </source>
</evidence>
<feature type="transmembrane region" description="Helical" evidence="7">
    <location>
        <begin position="183"/>
        <end position="201"/>
    </location>
</feature>